<feature type="transmembrane region" description="Helical" evidence="8">
    <location>
        <begin position="54"/>
        <end position="76"/>
    </location>
</feature>
<evidence type="ECO:0000256" key="1">
    <source>
        <dbReference type="ARBA" id="ARBA00004236"/>
    </source>
</evidence>
<organism evidence="10 11">
    <name type="scientific">Amycolatopsis methanolica 239</name>
    <dbReference type="NCBI Taxonomy" id="1068978"/>
    <lineage>
        <taxon>Bacteria</taxon>
        <taxon>Bacillati</taxon>
        <taxon>Actinomycetota</taxon>
        <taxon>Actinomycetes</taxon>
        <taxon>Pseudonocardiales</taxon>
        <taxon>Pseudonocardiaceae</taxon>
        <taxon>Amycolatopsis</taxon>
        <taxon>Amycolatopsis methanolica group</taxon>
    </lineage>
</organism>
<evidence type="ECO:0000256" key="2">
    <source>
        <dbReference type="ARBA" id="ARBA00022475"/>
    </source>
</evidence>
<evidence type="ECO:0000313" key="11">
    <source>
        <dbReference type="Proteomes" id="UP000062973"/>
    </source>
</evidence>
<evidence type="ECO:0000256" key="6">
    <source>
        <dbReference type="ARBA" id="ARBA00023118"/>
    </source>
</evidence>
<feature type="domain" description="Pycsar effector protein" evidence="9">
    <location>
        <begin position="13"/>
        <end position="151"/>
    </location>
</feature>
<dbReference type="RefSeq" id="WP_017986527.1">
    <property type="nucleotide sequence ID" value="NZ_AQUL01000001.1"/>
</dbReference>
<protein>
    <submittedName>
        <fullName evidence="10">Putative integral membrane plasmid transfer protein</fullName>
    </submittedName>
</protein>
<keyword evidence="6" id="KW-0051">Antiviral defense</keyword>
<evidence type="ECO:0000256" key="5">
    <source>
        <dbReference type="ARBA" id="ARBA00022989"/>
    </source>
</evidence>
<dbReference type="OrthoDB" id="3638096at2"/>
<dbReference type="HOGENOM" id="CLU_143423_0_0_11"/>
<keyword evidence="5 8" id="KW-1133">Transmembrane helix</keyword>
<comment type="subcellular location">
    <subcellularLocation>
        <location evidence="1">Cell membrane</location>
    </subcellularLocation>
</comment>
<dbReference type="KEGG" id="amq:AMETH_0569"/>
<dbReference type="Proteomes" id="UP000062973">
    <property type="component" value="Chromosome"/>
</dbReference>
<evidence type="ECO:0000259" key="9">
    <source>
        <dbReference type="Pfam" id="PF18967"/>
    </source>
</evidence>
<evidence type="ECO:0000256" key="8">
    <source>
        <dbReference type="SAM" id="Phobius"/>
    </source>
</evidence>
<proteinExistence type="predicted"/>
<dbReference type="eggNOG" id="ENOG502ZRCY">
    <property type="taxonomic scope" value="Bacteria"/>
</dbReference>
<dbReference type="STRING" id="1068978.AMETH_0569"/>
<evidence type="ECO:0000256" key="7">
    <source>
        <dbReference type="ARBA" id="ARBA00023136"/>
    </source>
</evidence>
<dbReference type="AlphaFoldDB" id="A0A076MP09"/>
<keyword evidence="11" id="KW-1185">Reference proteome</keyword>
<evidence type="ECO:0000256" key="3">
    <source>
        <dbReference type="ARBA" id="ARBA00022692"/>
    </source>
</evidence>
<dbReference type="GO" id="GO:0051607">
    <property type="term" value="P:defense response to virus"/>
    <property type="evidence" value="ECO:0007669"/>
    <property type="project" value="UniProtKB-KW"/>
</dbReference>
<gene>
    <name evidence="10" type="ORF">AMETH_0569</name>
</gene>
<feature type="transmembrane region" description="Helical" evidence="8">
    <location>
        <begin position="30"/>
        <end position="48"/>
    </location>
</feature>
<dbReference type="GO" id="GO:0005886">
    <property type="term" value="C:plasma membrane"/>
    <property type="evidence" value="ECO:0007669"/>
    <property type="project" value="UniProtKB-SubCell"/>
</dbReference>
<dbReference type="EMBL" id="CP009110">
    <property type="protein sequence ID" value="AIJ20661.1"/>
    <property type="molecule type" value="Genomic_DNA"/>
</dbReference>
<feature type="transmembrane region" description="Helical" evidence="8">
    <location>
        <begin position="134"/>
        <end position="154"/>
    </location>
</feature>
<evidence type="ECO:0000256" key="4">
    <source>
        <dbReference type="ARBA" id="ARBA00022741"/>
    </source>
</evidence>
<keyword evidence="7 8" id="KW-0472">Membrane</keyword>
<dbReference type="PATRIC" id="fig|1068978.7.peg.598"/>
<name>A0A076MP09_AMYME</name>
<dbReference type="InterPro" id="IPR043760">
    <property type="entry name" value="PycTM_dom"/>
</dbReference>
<sequence>MDAFGMDAPPVVLRAHEQVRDELRRADTKATTLLSVVGVALAGVVALAKTGMPVPALAALWLSALPIFGAVLVLLATIRPKLSQFPTPGSWLDATLHGPSVLLEAGSYAAEAAAQDVCLLGQLAVDKHTRVKHAVNLLILGAGALAVALVLSVLA</sequence>
<reference evidence="10 11" key="1">
    <citation type="submission" date="2014-07" db="EMBL/GenBank/DDBJ databases">
        <title>Whole Genome Sequence of the Amycolatopsis methanolica 239.</title>
        <authorList>
            <person name="Tang B."/>
        </authorList>
    </citation>
    <scope>NUCLEOTIDE SEQUENCE [LARGE SCALE GENOMIC DNA]</scope>
    <source>
        <strain evidence="10 11">239</strain>
    </source>
</reference>
<keyword evidence="3 8" id="KW-0812">Transmembrane</keyword>
<keyword evidence="4" id="KW-0547">Nucleotide-binding</keyword>
<keyword evidence="2" id="KW-1003">Cell membrane</keyword>
<dbReference type="Pfam" id="PF18967">
    <property type="entry name" value="PycTM"/>
    <property type="match status" value="1"/>
</dbReference>
<evidence type="ECO:0000313" key="10">
    <source>
        <dbReference type="EMBL" id="AIJ20661.1"/>
    </source>
</evidence>
<dbReference type="GO" id="GO:0000166">
    <property type="term" value="F:nucleotide binding"/>
    <property type="evidence" value="ECO:0007669"/>
    <property type="project" value="UniProtKB-KW"/>
</dbReference>
<accession>A0A076MP09</accession>